<dbReference type="Pfam" id="PF01614">
    <property type="entry name" value="IclR_C"/>
    <property type="match status" value="2"/>
</dbReference>
<dbReference type="RefSeq" id="WP_134518400.1">
    <property type="nucleotide sequence ID" value="NZ_SOHE01000018.1"/>
</dbReference>
<dbReference type="PROSITE" id="PS51078">
    <property type="entry name" value="ICLR_ED"/>
    <property type="match status" value="1"/>
</dbReference>
<organism evidence="7 8">
    <name type="scientific">Cryobacterium frigoriphilum</name>
    <dbReference type="NCBI Taxonomy" id="1259150"/>
    <lineage>
        <taxon>Bacteria</taxon>
        <taxon>Bacillati</taxon>
        <taxon>Actinomycetota</taxon>
        <taxon>Actinomycetes</taxon>
        <taxon>Micrococcales</taxon>
        <taxon>Microbacteriaceae</taxon>
        <taxon>Cryobacterium</taxon>
    </lineage>
</organism>
<keyword evidence="2" id="KW-0238">DNA-binding</keyword>
<dbReference type="InterPro" id="IPR029016">
    <property type="entry name" value="GAF-like_dom_sf"/>
</dbReference>
<dbReference type="GO" id="GO:0003677">
    <property type="term" value="F:DNA binding"/>
    <property type="evidence" value="ECO:0007669"/>
    <property type="project" value="UniProtKB-KW"/>
</dbReference>
<evidence type="ECO:0000259" key="5">
    <source>
        <dbReference type="PROSITE" id="PS51077"/>
    </source>
</evidence>
<keyword evidence="3" id="KW-0804">Transcription</keyword>
<evidence type="ECO:0000256" key="3">
    <source>
        <dbReference type="ARBA" id="ARBA00023163"/>
    </source>
</evidence>
<dbReference type="GO" id="GO:0003700">
    <property type="term" value="F:DNA-binding transcription factor activity"/>
    <property type="evidence" value="ECO:0007669"/>
    <property type="project" value="TreeGrafter"/>
</dbReference>
<dbReference type="GO" id="GO:0045892">
    <property type="term" value="P:negative regulation of DNA-templated transcription"/>
    <property type="evidence" value="ECO:0007669"/>
    <property type="project" value="TreeGrafter"/>
</dbReference>
<dbReference type="InterPro" id="IPR011991">
    <property type="entry name" value="ArsR-like_HTH"/>
</dbReference>
<dbReference type="EMBL" id="SOHE01000018">
    <property type="protein sequence ID" value="TFD53976.1"/>
    <property type="molecule type" value="Genomic_DNA"/>
</dbReference>
<dbReference type="PANTHER" id="PTHR30136">
    <property type="entry name" value="HELIX-TURN-HELIX TRANSCRIPTIONAL REGULATOR, ICLR FAMILY"/>
    <property type="match status" value="1"/>
</dbReference>
<gene>
    <name evidence="7" type="ORF">E3T55_04615</name>
</gene>
<feature type="domain" description="HTH iclR-type" evidence="5">
    <location>
        <begin position="19"/>
        <end position="81"/>
    </location>
</feature>
<dbReference type="InterPro" id="IPR014757">
    <property type="entry name" value="Tscrpt_reg_IclR_C"/>
</dbReference>
<feature type="compositionally biased region" description="Pro residues" evidence="4">
    <location>
        <begin position="196"/>
        <end position="207"/>
    </location>
</feature>
<dbReference type="Proteomes" id="UP000297447">
    <property type="component" value="Unassembled WGS sequence"/>
</dbReference>
<evidence type="ECO:0000313" key="8">
    <source>
        <dbReference type="Proteomes" id="UP000297447"/>
    </source>
</evidence>
<proteinExistence type="predicted"/>
<dbReference type="SMART" id="SM00346">
    <property type="entry name" value="HTH_ICLR"/>
    <property type="match status" value="1"/>
</dbReference>
<comment type="caution">
    <text evidence="7">The sequence shown here is derived from an EMBL/GenBank/DDBJ whole genome shotgun (WGS) entry which is preliminary data.</text>
</comment>
<keyword evidence="1" id="KW-0805">Transcription regulation</keyword>
<dbReference type="InterPro" id="IPR036388">
    <property type="entry name" value="WH-like_DNA-bd_sf"/>
</dbReference>
<dbReference type="PANTHER" id="PTHR30136:SF24">
    <property type="entry name" value="HTH-TYPE TRANSCRIPTIONAL REPRESSOR ALLR"/>
    <property type="match status" value="1"/>
</dbReference>
<evidence type="ECO:0000313" key="7">
    <source>
        <dbReference type="EMBL" id="TFD53976.1"/>
    </source>
</evidence>
<evidence type="ECO:0000256" key="1">
    <source>
        <dbReference type="ARBA" id="ARBA00023015"/>
    </source>
</evidence>
<dbReference type="Pfam" id="PF09339">
    <property type="entry name" value="HTH_IclR"/>
    <property type="match status" value="1"/>
</dbReference>
<dbReference type="InterPro" id="IPR005471">
    <property type="entry name" value="Tscrpt_reg_IclR_N"/>
</dbReference>
<evidence type="ECO:0000256" key="4">
    <source>
        <dbReference type="SAM" id="MobiDB-lite"/>
    </source>
</evidence>
<dbReference type="InterPro" id="IPR050707">
    <property type="entry name" value="HTH_MetabolicPath_Reg"/>
</dbReference>
<dbReference type="SUPFAM" id="SSF55781">
    <property type="entry name" value="GAF domain-like"/>
    <property type="match status" value="2"/>
</dbReference>
<accession>A0A4R9A8N6</accession>
<evidence type="ECO:0000259" key="6">
    <source>
        <dbReference type="PROSITE" id="PS51078"/>
    </source>
</evidence>
<dbReference type="InterPro" id="IPR036390">
    <property type="entry name" value="WH_DNA-bd_sf"/>
</dbReference>
<keyword evidence="8" id="KW-1185">Reference proteome</keyword>
<evidence type="ECO:0000256" key="2">
    <source>
        <dbReference type="ARBA" id="ARBA00023125"/>
    </source>
</evidence>
<feature type="compositionally biased region" description="Low complexity" evidence="4">
    <location>
        <begin position="185"/>
        <end position="195"/>
    </location>
</feature>
<dbReference type="Gene3D" id="1.10.10.10">
    <property type="entry name" value="Winged helix-like DNA-binding domain superfamily/Winged helix DNA-binding domain"/>
    <property type="match status" value="1"/>
</dbReference>
<sequence length="307" mass="32475">MPRPSPRSSALAGRAAPTAPAARQTLTILQFLAHQRGPVAASVIATALELPRSTVYRLLGVLEEHGFVLRFPEVQRYGIGIAAFEMSSGFSRQEPLSRLGRPILAALVDHLGESAHLAVLHGRDVIYLVEERAPRRPALVTDVGVRLPSHLTASGRALLATLPKAQLRALFPTPAAFVTRAFAPSTSTSTSTNPSPVAPSPVAPSPVAPSSGGWDPAPHGDLVSSYGQLTRLLEGVRERGYAGEDGEVTEGFASVAVAVRDHTGWPAAGIAVTFPRQNVSPERWPALAAEIARSAAELSRRIRGRDA</sequence>
<dbReference type="PROSITE" id="PS51077">
    <property type="entry name" value="HTH_ICLR"/>
    <property type="match status" value="1"/>
</dbReference>
<protein>
    <submittedName>
        <fullName evidence="7">IclR family transcriptional regulator</fullName>
    </submittedName>
</protein>
<dbReference type="CDD" id="cd00090">
    <property type="entry name" value="HTH_ARSR"/>
    <property type="match status" value="1"/>
</dbReference>
<name>A0A4R9A8N6_9MICO</name>
<dbReference type="Gene3D" id="3.30.450.40">
    <property type="match status" value="1"/>
</dbReference>
<dbReference type="SUPFAM" id="SSF46785">
    <property type="entry name" value="Winged helix' DNA-binding domain"/>
    <property type="match status" value="1"/>
</dbReference>
<dbReference type="AlphaFoldDB" id="A0A4R9A8N6"/>
<reference evidence="7 8" key="1">
    <citation type="submission" date="2019-03" db="EMBL/GenBank/DDBJ databases">
        <title>Genomics of glacier-inhabiting Cryobacterium strains.</title>
        <authorList>
            <person name="Liu Q."/>
            <person name="Xin Y.-H."/>
        </authorList>
    </citation>
    <scope>NUCLEOTIDE SEQUENCE [LARGE SCALE GENOMIC DNA]</scope>
    <source>
        <strain evidence="7 8">Hh14</strain>
    </source>
</reference>
<feature type="domain" description="IclR-ED" evidence="6">
    <location>
        <begin position="82"/>
        <end position="304"/>
    </location>
</feature>
<dbReference type="OrthoDB" id="3734039at2"/>
<feature type="region of interest" description="Disordered" evidence="4">
    <location>
        <begin position="185"/>
        <end position="220"/>
    </location>
</feature>